<dbReference type="PANTHER" id="PTHR43172">
    <property type="entry name" value="ADENYLOSUCCINATE LYASE"/>
    <property type="match status" value="1"/>
</dbReference>
<comment type="caution">
    <text evidence="5">The sequence shown here is derived from an EMBL/GenBank/DDBJ whole genome shotgun (WGS) entry which is preliminary data.</text>
</comment>
<dbReference type="Gene3D" id="1.20.200.10">
    <property type="entry name" value="Fumarase/aspartase (Central domain)"/>
    <property type="match status" value="1"/>
</dbReference>
<sequence>MSELFDPILAAGPVQAAVSDVAWLQAMLDAEAALARAEAEARVIPAKHAKRIADACAAEFYDAVEIGRAATGIGNPVGPLVKALTARVAESDAAAAGSVHRGATSQDILDTAAMLVARTALRELLGQLESCADRLALLVADHACTPQVGRSLLQQAVPITFGFTAAGWLSAIDSASERVSEVRDHLAVQLGGAAGTLASLDTAGPDVLAAFARHTGLAEPVLPWHTDRTRIADLTGALATTCGTVAKIARDITLLAQTEVGEVEEVAEGIGGSSTMPHKRNPIAAVLATAAAAQAPGLAATLYSTAAQEYQRAAGSWHAEWHPLTELLRTTGTAVHWLDTSLTRLRPHPRRMRENLTATGGLLMAERITTALTPAIGRLAAHEAVTECARRHTATGADFTQLLTDHPVLQQHLDRRRIQSLLAPTGYLGSATTFIDRALAAHRRRPVNSPARATDEHRHVDHTADTARQRGISATTPEVADRIPVRRTITDQPGPPTEPAEISHRADTSTRSSEAHHRSDPVADQPGPPTQPTEISYRADTSTRSSEAHHHGDPVTERPATPLDPVAVHYRTDGPADGVPILLANSIGSDSSIWDDYVNPLVDNGFCVIRHDMRGHGDSPVPAGPYRIEDLGADALDLLDRLGAEQAHIVGISLGGMLGLWLARQHPTRVRSLTVCCSSAHPGNRQMWIERAAQARADGMEAIADGSLTRWFTPAWRMTHPHRARALRALTADTPPEGYAACCELLSEFDLTPDLSEITTPTLVISGADDNALPPEHGRLIADGIPRARFEIVDRAAHLGTVEQAPQFLELIRNHLRENS</sequence>
<feature type="compositionally biased region" description="Basic and acidic residues" evidence="3">
    <location>
        <begin position="501"/>
        <end position="521"/>
    </location>
</feature>
<dbReference type="Gene3D" id="1.10.275.10">
    <property type="entry name" value="Fumarase/aspartase (N-terminal domain)"/>
    <property type="match status" value="1"/>
</dbReference>
<evidence type="ECO:0000256" key="1">
    <source>
        <dbReference type="ARBA" id="ARBA00023239"/>
    </source>
</evidence>
<dbReference type="Gene3D" id="3.40.50.1820">
    <property type="entry name" value="alpha/beta hydrolase"/>
    <property type="match status" value="1"/>
</dbReference>
<dbReference type="PROSITE" id="PS00163">
    <property type="entry name" value="FUMARATE_LYASES"/>
    <property type="match status" value="1"/>
</dbReference>
<dbReference type="InterPro" id="IPR022761">
    <property type="entry name" value="Fumarate_lyase_N"/>
</dbReference>
<dbReference type="InterPro" id="IPR000073">
    <property type="entry name" value="AB_hydrolase_1"/>
</dbReference>
<dbReference type="InterPro" id="IPR008948">
    <property type="entry name" value="L-Aspartase-like"/>
</dbReference>
<dbReference type="InterPro" id="IPR029058">
    <property type="entry name" value="AB_hydrolase_fold"/>
</dbReference>
<feature type="compositionally biased region" description="Basic and acidic residues" evidence="3">
    <location>
        <begin position="453"/>
        <end position="468"/>
    </location>
</feature>
<dbReference type="GO" id="GO:0019619">
    <property type="term" value="P:3,4-dihydroxybenzoate catabolic process"/>
    <property type="evidence" value="ECO:0007669"/>
    <property type="project" value="InterPro"/>
</dbReference>
<protein>
    <submittedName>
        <fullName evidence="5">Putative aminoacrylate hydrolase RutD</fullName>
        <ecNumber evidence="5">3.5.1.-</ecNumber>
    </submittedName>
</protein>
<evidence type="ECO:0000313" key="5">
    <source>
        <dbReference type="EMBL" id="MQY21801.1"/>
    </source>
</evidence>
<dbReference type="NCBIfam" id="TIGR02427">
    <property type="entry name" value="protocat_pcaD"/>
    <property type="match status" value="1"/>
</dbReference>
<evidence type="ECO:0000259" key="4">
    <source>
        <dbReference type="SMART" id="SM00998"/>
    </source>
</evidence>
<dbReference type="EMBL" id="WEGK01000011">
    <property type="protein sequence ID" value="MQY21801.1"/>
    <property type="molecule type" value="Genomic_DNA"/>
</dbReference>
<dbReference type="InterPro" id="IPR012789">
    <property type="entry name" value="Protocat_PcaB-like"/>
</dbReference>
<feature type="domain" description="Adenylosuccinate lyase C-terminal" evidence="4">
    <location>
        <begin position="360"/>
        <end position="439"/>
    </location>
</feature>
<reference evidence="5 6" key="1">
    <citation type="submission" date="2019-10" db="EMBL/GenBank/DDBJ databases">
        <title>Nocardia macrotermitis sp. nov. and Nocardia aurantia sp. nov., isolated from the gut of fungus growing-termite Macrotermes natalensis.</title>
        <authorList>
            <person name="Benndorf R."/>
            <person name="Schwitalla J."/>
            <person name="Martin K."/>
            <person name="De Beer W."/>
            <person name="Kaster A.-K."/>
            <person name="Vollmers J."/>
            <person name="Poulsen M."/>
            <person name="Beemelmanns C."/>
        </authorList>
    </citation>
    <scope>NUCLEOTIDE SEQUENCE [LARGE SCALE GENOMIC DNA]</scope>
    <source>
        <strain evidence="5 6">RB20</strain>
    </source>
</reference>
<dbReference type="NCBIfam" id="TIGR02426">
    <property type="entry name" value="protocat_pcaB"/>
    <property type="match status" value="1"/>
</dbReference>
<evidence type="ECO:0000313" key="6">
    <source>
        <dbReference type="Proteomes" id="UP000438448"/>
    </source>
</evidence>
<dbReference type="InterPro" id="IPR026968">
    <property type="entry name" value="PcaD/CatD"/>
</dbReference>
<comment type="similarity">
    <text evidence="2">Belongs to the class-II fumarase/aspartase family.</text>
</comment>
<name>A0A7K0D8C4_9NOCA</name>
<dbReference type="GO" id="GO:0016829">
    <property type="term" value="F:lyase activity"/>
    <property type="evidence" value="ECO:0007669"/>
    <property type="project" value="UniProtKB-KW"/>
</dbReference>
<organism evidence="5 6">
    <name type="scientific">Nocardia macrotermitis</name>
    <dbReference type="NCBI Taxonomy" id="2585198"/>
    <lineage>
        <taxon>Bacteria</taxon>
        <taxon>Bacillati</taxon>
        <taxon>Actinomycetota</taxon>
        <taxon>Actinomycetes</taxon>
        <taxon>Mycobacteriales</taxon>
        <taxon>Nocardiaceae</taxon>
        <taxon>Nocardia</taxon>
    </lineage>
</organism>
<dbReference type="InterPro" id="IPR020557">
    <property type="entry name" value="Fumarate_lyase_CS"/>
</dbReference>
<evidence type="ECO:0000256" key="3">
    <source>
        <dbReference type="SAM" id="MobiDB-lite"/>
    </source>
</evidence>
<dbReference type="SUPFAM" id="SSF48557">
    <property type="entry name" value="L-aspartase-like"/>
    <property type="match status" value="1"/>
</dbReference>
<dbReference type="Proteomes" id="UP000438448">
    <property type="component" value="Unassembled WGS sequence"/>
</dbReference>
<dbReference type="Pfam" id="PF00561">
    <property type="entry name" value="Abhydrolase_1"/>
    <property type="match status" value="1"/>
</dbReference>
<dbReference type="SUPFAM" id="SSF53474">
    <property type="entry name" value="alpha/beta-Hydrolases"/>
    <property type="match status" value="1"/>
</dbReference>
<dbReference type="InterPro" id="IPR000362">
    <property type="entry name" value="Fumarate_lyase_fam"/>
</dbReference>
<dbReference type="Pfam" id="PF00206">
    <property type="entry name" value="Lyase_1"/>
    <property type="match status" value="1"/>
</dbReference>
<dbReference type="EC" id="3.5.1.-" evidence="5"/>
<dbReference type="GO" id="GO:0047570">
    <property type="term" value="F:3-oxoadipate enol-lactonase activity"/>
    <property type="evidence" value="ECO:0007669"/>
    <property type="project" value="InterPro"/>
</dbReference>
<dbReference type="InterPro" id="IPR024083">
    <property type="entry name" value="Fumarase/histidase_N"/>
</dbReference>
<accession>A0A7K0D8C4</accession>
<dbReference type="Pfam" id="PF10397">
    <property type="entry name" value="ADSL_C"/>
    <property type="match status" value="1"/>
</dbReference>
<keyword evidence="6" id="KW-1185">Reference proteome</keyword>
<proteinExistence type="inferred from homology"/>
<dbReference type="RefSeq" id="WP_319945328.1">
    <property type="nucleotide sequence ID" value="NZ_WEGK01000011.1"/>
</dbReference>
<dbReference type="AlphaFoldDB" id="A0A7K0D8C4"/>
<gene>
    <name evidence="5" type="primary">rutD_3</name>
    <name evidence="5" type="ORF">NRB20_49140</name>
</gene>
<feature type="region of interest" description="Disordered" evidence="3">
    <location>
        <begin position="445"/>
        <end position="571"/>
    </location>
</feature>
<dbReference type="PRINTS" id="PR00149">
    <property type="entry name" value="FUMRATELYASE"/>
</dbReference>
<evidence type="ECO:0000256" key="2">
    <source>
        <dbReference type="ARBA" id="ARBA00034772"/>
    </source>
</evidence>
<dbReference type="PRINTS" id="PR00111">
    <property type="entry name" value="ABHYDROLASE"/>
</dbReference>
<keyword evidence="1" id="KW-0456">Lyase</keyword>
<dbReference type="PANTHER" id="PTHR43172:SF2">
    <property type="entry name" value="ADENYLOSUCCINATE LYASE C-TERMINAL DOMAIN-CONTAINING PROTEIN"/>
    <property type="match status" value="1"/>
</dbReference>
<dbReference type="GO" id="GO:0042952">
    <property type="term" value="P:beta-ketoadipate pathway"/>
    <property type="evidence" value="ECO:0007669"/>
    <property type="project" value="InterPro"/>
</dbReference>
<keyword evidence="5" id="KW-0378">Hydrolase</keyword>
<dbReference type="Gene3D" id="1.10.40.30">
    <property type="entry name" value="Fumarase/aspartase (C-terminal domain)"/>
    <property type="match status" value="1"/>
</dbReference>
<dbReference type="InterPro" id="IPR019468">
    <property type="entry name" value="AdenyloSucc_lyase_C"/>
</dbReference>
<feature type="compositionally biased region" description="Basic and acidic residues" evidence="3">
    <location>
        <begin position="546"/>
        <end position="556"/>
    </location>
</feature>
<dbReference type="SMART" id="SM00998">
    <property type="entry name" value="ADSL_C"/>
    <property type="match status" value="1"/>
</dbReference>